<dbReference type="PROSITE" id="PS50297">
    <property type="entry name" value="ANK_REP_REGION"/>
    <property type="match status" value="3"/>
</dbReference>
<dbReference type="PROSITE" id="PS50088">
    <property type="entry name" value="ANK_REPEAT"/>
    <property type="match status" value="4"/>
</dbReference>
<keyword evidence="5" id="KW-1185">Reference proteome</keyword>
<evidence type="ECO:0000256" key="3">
    <source>
        <dbReference type="PROSITE-ProRule" id="PRU00023"/>
    </source>
</evidence>
<protein>
    <submittedName>
        <fullName evidence="4">E3 ubiquitin-protein ligase HACE1</fullName>
    </submittedName>
</protein>
<dbReference type="AlphaFoldDB" id="A0A5C6PJF6"/>
<evidence type="ECO:0000313" key="4">
    <source>
        <dbReference type="EMBL" id="TWW79934.1"/>
    </source>
</evidence>
<gene>
    <name evidence="4" type="ORF">D4764_10G0009640</name>
</gene>
<dbReference type="SMART" id="SM00248">
    <property type="entry name" value="ANK"/>
    <property type="match status" value="6"/>
</dbReference>
<evidence type="ECO:0000256" key="2">
    <source>
        <dbReference type="ARBA" id="ARBA00023043"/>
    </source>
</evidence>
<keyword evidence="2 3" id="KW-0040">ANK repeat</keyword>
<evidence type="ECO:0000256" key="1">
    <source>
        <dbReference type="ARBA" id="ARBA00022737"/>
    </source>
</evidence>
<organism evidence="4 5">
    <name type="scientific">Takifugu flavidus</name>
    <name type="common">sansaifugu</name>
    <dbReference type="NCBI Taxonomy" id="433684"/>
    <lineage>
        <taxon>Eukaryota</taxon>
        <taxon>Metazoa</taxon>
        <taxon>Chordata</taxon>
        <taxon>Craniata</taxon>
        <taxon>Vertebrata</taxon>
        <taxon>Euteleostomi</taxon>
        <taxon>Actinopterygii</taxon>
        <taxon>Neopterygii</taxon>
        <taxon>Teleostei</taxon>
        <taxon>Neoteleostei</taxon>
        <taxon>Acanthomorphata</taxon>
        <taxon>Eupercaria</taxon>
        <taxon>Tetraodontiformes</taxon>
        <taxon>Tetradontoidea</taxon>
        <taxon>Tetraodontidae</taxon>
        <taxon>Takifugu</taxon>
    </lineage>
</organism>
<reference evidence="4 5" key="1">
    <citation type="submission" date="2019-04" db="EMBL/GenBank/DDBJ databases">
        <title>Chromosome genome assembly for Takifugu flavidus.</title>
        <authorList>
            <person name="Xiao S."/>
        </authorList>
    </citation>
    <scope>NUCLEOTIDE SEQUENCE [LARGE SCALE GENOMIC DNA]</scope>
    <source>
        <strain evidence="4">HTHZ2018</strain>
        <tissue evidence="4">Muscle</tissue>
    </source>
</reference>
<sequence>MMERAMEQLNVQLSRLTRSLRRARTIELPEDNETAVYTLMPMVMADQHRSVSELLLNSKFDVNYAFGRVKRSLLHIAANCGSVECLVLLLKRGANPNYQDISGCTPLHLAARNGQKKCMGRLLEYNADVNICNNEGLTAIHWLAVNGRTELLHDLVQHVSNVDVEDAMGQTALHVACQNGHKTVSIFGRRFLPVFMAQSSSAVANAVATTVLCLLDSGADINRPNVSGATPLYFACSHGQRDTAQILLSRGAKYVADKNGITPLDLCVQGGYGETCEILIQHHGRLFLTLIQMTQNDDIKENMLRQVLEHVSQQSHSHYQRILMGLAEVATTNGHKLLSLSSSYEAQMKSLLRIVRIFCHVFHLGPSPPNSGNDMGYNGNKTARNQVFKPLELLWHSLDEWLVLISTELDRNKQSPSSTSPPCSSSSEIASLLLKQREVDQSGSAGKLPLLLDPQIVMETEAYADVEDVISMTANRLSAVIQAFYMCCSCQMPQGSVLVLHQW</sequence>
<feature type="repeat" description="ANK" evidence="3">
    <location>
        <begin position="102"/>
        <end position="134"/>
    </location>
</feature>
<dbReference type="SUPFAM" id="SSF48403">
    <property type="entry name" value="Ankyrin repeat"/>
    <property type="match status" value="1"/>
</dbReference>
<dbReference type="Gene3D" id="1.25.40.20">
    <property type="entry name" value="Ankyrin repeat-containing domain"/>
    <property type="match status" value="3"/>
</dbReference>
<keyword evidence="1" id="KW-0677">Repeat</keyword>
<dbReference type="Pfam" id="PF13637">
    <property type="entry name" value="Ank_4"/>
    <property type="match status" value="1"/>
</dbReference>
<dbReference type="InterPro" id="IPR002110">
    <property type="entry name" value="Ankyrin_rpt"/>
</dbReference>
<proteinExistence type="predicted"/>
<evidence type="ECO:0000313" key="5">
    <source>
        <dbReference type="Proteomes" id="UP000324091"/>
    </source>
</evidence>
<name>A0A5C6PJF6_9TELE</name>
<feature type="repeat" description="ANK" evidence="3">
    <location>
        <begin position="227"/>
        <end position="259"/>
    </location>
</feature>
<dbReference type="FunFam" id="1.25.40.20:FF:000256">
    <property type="entry name" value="HECT domain and ankyrin repeat containing E3 ubiquitin protein ligase 1"/>
    <property type="match status" value="1"/>
</dbReference>
<dbReference type="InterPro" id="IPR050745">
    <property type="entry name" value="Multifunctional_regulatory"/>
</dbReference>
<dbReference type="EMBL" id="RHFK02000002">
    <property type="protein sequence ID" value="TWW79934.1"/>
    <property type="molecule type" value="Genomic_DNA"/>
</dbReference>
<accession>A0A5C6PJF6</accession>
<dbReference type="Proteomes" id="UP000324091">
    <property type="component" value="Chromosome 10"/>
</dbReference>
<dbReference type="Pfam" id="PF12796">
    <property type="entry name" value="Ank_2"/>
    <property type="match status" value="2"/>
</dbReference>
<dbReference type="PRINTS" id="PR01415">
    <property type="entry name" value="ANKYRIN"/>
</dbReference>
<feature type="repeat" description="ANK" evidence="3">
    <location>
        <begin position="69"/>
        <end position="101"/>
    </location>
</feature>
<feature type="repeat" description="ANK" evidence="3">
    <location>
        <begin position="135"/>
        <end position="167"/>
    </location>
</feature>
<dbReference type="PANTHER" id="PTHR24189">
    <property type="entry name" value="MYOTROPHIN"/>
    <property type="match status" value="1"/>
</dbReference>
<dbReference type="InterPro" id="IPR036770">
    <property type="entry name" value="Ankyrin_rpt-contain_sf"/>
</dbReference>
<comment type="caution">
    <text evidence="4">The sequence shown here is derived from an EMBL/GenBank/DDBJ whole genome shotgun (WGS) entry which is preliminary data.</text>
</comment>